<feature type="domain" description="PHD-type" evidence="13">
    <location>
        <begin position="758"/>
        <end position="809"/>
    </location>
</feature>
<keyword evidence="3 9" id="KW-0479">Metal-binding</keyword>
<dbReference type="Gene3D" id="3.30.40.10">
    <property type="entry name" value="Zinc/RING finger domain, C3HC4 (zinc finger)"/>
    <property type="match status" value="1"/>
</dbReference>
<evidence type="ECO:0000256" key="11">
    <source>
        <dbReference type="RuleBase" id="RU361213"/>
    </source>
</evidence>
<dbReference type="GO" id="GO:0006325">
    <property type="term" value="P:chromatin organization"/>
    <property type="evidence" value="ECO:0007669"/>
    <property type="project" value="UniProtKB-KW"/>
</dbReference>
<comment type="domain">
    <text evidence="11">The PHD-type zinc finger mediates the binding to H3K4me3.</text>
</comment>
<dbReference type="InterPro" id="IPR011011">
    <property type="entry name" value="Znf_FYVE_PHD"/>
</dbReference>
<dbReference type="GO" id="GO:0008270">
    <property type="term" value="F:zinc ion binding"/>
    <property type="evidence" value="ECO:0007669"/>
    <property type="project" value="UniProtKB-KW"/>
</dbReference>
<feature type="compositionally biased region" description="Acidic residues" evidence="12">
    <location>
        <begin position="734"/>
        <end position="743"/>
    </location>
</feature>
<keyword evidence="5 9" id="KW-0862">Zinc</keyword>
<comment type="function">
    <text evidence="11">Component of an histone acetyltransferase complex.</text>
</comment>
<feature type="binding site" evidence="9">
    <location>
        <position position="788"/>
    </location>
    <ligand>
        <name>Zn(2+)</name>
        <dbReference type="ChEBI" id="CHEBI:29105"/>
        <label>1</label>
    </ligand>
</feature>
<sequence length="839" mass="88529">MRGAPGTGPMGNWEGTNRGRWTGSVLLRPRQIGPQKCVGWMMEDPAASLFIFLAHYPLSPQAFYTFTLPSHRTRFSTSVTAPDPRSLSLRHSTSRVPCGTPIDVAMKSAKTSSGDTPSSRRSQPVRQTRTNPPRVSSGLRGSANGRDSLAGGSASDQPIDIYPAISYFSDAIAALPKELVRHFTLLKEVDAKIFAPEDALFKLVDAAMNAPLPQPRPVNDASSSVAPASAPMSAQNSSSGVPLGGPAPPPAPSTDGSYATSIYDPSNFPRRQLFRQTAYKIQEMLGSLEEKNHVISTANDALQKQLARIDDVWPHVENEFSDEAKWGSDTHWAYPENRAATKAAHTERSRREGAAAISAAAQQLAEEAAARSDARKQAVQAKKSQKTQAQPHESELDDAEGRSKPEPTKKGHGGGKARKAAEAAANVGLGISTNGNTNGAAPQPKRRKVEKTPSGNNAAERAMSTVFGATASKAKTTSPRETPAPEGGGPKKRKALPTGTGQAKKSKNGAAGMSPSVASSPVMSNFPDPVLPRGSPAPMTVTPVPPAPKPPTASRAKQSTTQQAAVEGGKQSRPPSAASGTKPNGAATTAAPLPPPTPEAVPLPVLPKPAAEVKAAFKEPSAPPVPEPTKKEPDTAEPSIKPSIPAAKQKKETPKPEEPETPVETPAPTGQTVTAATVTKSGRASKPSTPAMATFQEAARPKSARTTDGTKASKRKKSSAVINTKTAKAAGQPEESDDVDESEIQAGKRSYDYTEDEPTYCYCQGVSYGEMVACDAANCEREWFHLNCVGLKVAPTGSSKWYCEVCLQKFSKSGKKLSHKYNVLPNSPSISGKPRPPYA</sequence>
<evidence type="ECO:0000256" key="4">
    <source>
        <dbReference type="ARBA" id="ARBA00022771"/>
    </source>
</evidence>
<accession>A0A9Q8SBK6</accession>
<dbReference type="RefSeq" id="XP_049136051.1">
    <property type="nucleotide sequence ID" value="XM_049280094.1"/>
</dbReference>
<keyword evidence="15" id="KW-1185">Reference proteome</keyword>
<dbReference type="InterPro" id="IPR019787">
    <property type="entry name" value="Znf_PHD-finger"/>
</dbReference>
<feature type="compositionally biased region" description="Polar residues" evidence="12">
    <location>
        <begin position="670"/>
        <end position="688"/>
    </location>
</feature>
<evidence type="ECO:0000256" key="3">
    <source>
        <dbReference type="ARBA" id="ARBA00022723"/>
    </source>
</evidence>
<protein>
    <recommendedName>
        <fullName evidence="11">Chromatin modification-related protein</fullName>
    </recommendedName>
</protein>
<evidence type="ECO:0000256" key="7">
    <source>
        <dbReference type="ARBA" id="ARBA00023242"/>
    </source>
</evidence>
<feature type="binding site" evidence="9">
    <location>
        <position position="785"/>
    </location>
    <ligand>
        <name>Zn(2+)</name>
        <dbReference type="ChEBI" id="CHEBI:29105"/>
        <label>1</label>
    </ligand>
</feature>
<dbReference type="GO" id="GO:0033698">
    <property type="term" value="C:Rpd3L complex"/>
    <property type="evidence" value="ECO:0007669"/>
    <property type="project" value="TreeGrafter"/>
</dbReference>
<dbReference type="KEGG" id="clup:CLUP02_01051"/>
<feature type="compositionally biased region" description="Pro residues" evidence="12">
    <location>
        <begin position="592"/>
        <end position="607"/>
    </location>
</feature>
<evidence type="ECO:0000313" key="15">
    <source>
        <dbReference type="Proteomes" id="UP000830671"/>
    </source>
</evidence>
<organism evidence="14 15">
    <name type="scientific">Colletotrichum lupini</name>
    <dbReference type="NCBI Taxonomy" id="145971"/>
    <lineage>
        <taxon>Eukaryota</taxon>
        <taxon>Fungi</taxon>
        <taxon>Dikarya</taxon>
        <taxon>Ascomycota</taxon>
        <taxon>Pezizomycotina</taxon>
        <taxon>Sordariomycetes</taxon>
        <taxon>Hypocreomycetidae</taxon>
        <taxon>Glomerellales</taxon>
        <taxon>Glomerellaceae</taxon>
        <taxon>Colletotrichum</taxon>
        <taxon>Colletotrichum acutatum species complex</taxon>
    </lineage>
</organism>
<feature type="region of interest" description="Disordered" evidence="12">
    <location>
        <begin position="214"/>
        <end position="264"/>
    </location>
</feature>
<dbReference type="InterPro" id="IPR024610">
    <property type="entry name" value="ING_N_histone-binding"/>
</dbReference>
<feature type="binding site" evidence="9">
    <location>
        <position position="806"/>
    </location>
    <ligand>
        <name>Zn(2+)</name>
        <dbReference type="ChEBI" id="CHEBI:29105"/>
        <label>2</label>
    </ligand>
</feature>
<feature type="site" description="Histone H3K4me3 binding" evidence="8">
    <location>
        <position position="771"/>
    </location>
</feature>
<keyword evidence="6 11" id="KW-0156">Chromatin regulator</keyword>
<reference evidence="14" key="1">
    <citation type="journal article" date="2021" name="Mol. Plant Microbe Interact.">
        <title>Complete Genome Sequence of the Plant-Pathogenic Fungus Colletotrichum lupini.</title>
        <authorList>
            <person name="Baroncelli R."/>
            <person name="Pensec F."/>
            <person name="Da Lio D."/>
            <person name="Boufleur T."/>
            <person name="Vicente I."/>
            <person name="Sarrocco S."/>
            <person name="Picot A."/>
            <person name="Baraldi E."/>
            <person name="Sukno S."/>
            <person name="Thon M."/>
            <person name="Le Floch G."/>
        </authorList>
    </citation>
    <scope>NUCLEOTIDE SEQUENCE</scope>
    <source>
        <strain evidence="14">IMI 504893</strain>
    </source>
</reference>
<dbReference type="InterPro" id="IPR019786">
    <property type="entry name" value="Zinc_finger_PHD-type_CS"/>
</dbReference>
<feature type="compositionally biased region" description="Basic and acidic residues" evidence="12">
    <location>
        <begin position="399"/>
        <end position="409"/>
    </location>
</feature>
<feature type="binding site" evidence="9">
    <location>
        <position position="779"/>
    </location>
    <ligand>
        <name>Zn(2+)</name>
        <dbReference type="ChEBI" id="CHEBI:29105"/>
        <label>2</label>
    </ligand>
</feature>
<comment type="subcellular location">
    <subcellularLocation>
        <location evidence="1 11">Nucleus</location>
    </subcellularLocation>
</comment>
<comment type="similarity">
    <text evidence="2 11">Belongs to the ING family.</text>
</comment>
<feature type="compositionally biased region" description="Polar residues" evidence="12">
    <location>
        <begin position="431"/>
        <end position="440"/>
    </location>
</feature>
<proteinExistence type="inferred from homology"/>
<evidence type="ECO:0000256" key="5">
    <source>
        <dbReference type="ARBA" id="ARBA00022833"/>
    </source>
</evidence>
<feature type="site" description="Histone H3K4me3 binding" evidence="8">
    <location>
        <position position="775"/>
    </location>
</feature>
<evidence type="ECO:0000259" key="13">
    <source>
        <dbReference type="PROSITE" id="PS50016"/>
    </source>
</evidence>
<evidence type="ECO:0000256" key="8">
    <source>
        <dbReference type="PIRSR" id="PIRSR628651-50"/>
    </source>
</evidence>
<feature type="compositionally biased region" description="Polar residues" evidence="12">
    <location>
        <begin position="555"/>
        <end position="564"/>
    </location>
</feature>
<dbReference type="InterPro" id="IPR001965">
    <property type="entry name" value="Znf_PHD"/>
</dbReference>
<evidence type="ECO:0000256" key="1">
    <source>
        <dbReference type="ARBA" id="ARBA00004123"/>
    </source>
</evidence>
<dbReference type="PRINTS" id="PR01217">
    <property type="entry name" value="PRICHEXTENSN"/>
</dbReference>
<feature type="compositionally biased region" description="Polar residues" evidence="12">
    <location>
        <begin position="109"/>
        <end position="134"/>
    </location>
</feature>
<feature type="binding site" evidence="9">
    <location>
        <position position="803"/>
    </location>
    <ligand>
        <name>Zn(2+)</name>
        <dbReference type="ChEBI" id="CHEBI:29105"/>
        <label>2</label>
    </ligand>
</feature>
<dbReference type="EMBL" id="CP019471">
    <property type="protein sequence ID" value="UQC74401.1"/>
    <property type="molecule type" value="Genomic_DNA"/>
</dbReference>
<feature type="site" description="Histone H3K4me3 binding" evidence="8">
    <location>
        <position position="783"/>
    </location>
</feature>
<gene>
    <name evidence="14" type="ORF">CLUP02_01051</name>
</gene>
<feature type="compositionally biased region" description="Low complexity" evidence="12">
    <location>
        <begin position="509"/>
        <end position="524"/>
    </location>
</feature>
<feature type="binding site" evidence="9">
    <location>
        <position position="761"/>
    </location>
    <ligand>
        <name>Zn(2+)</name>
        <dbReference type="ChEBI" id="CHEBI:29105"/>
        <label>1</label>
    </ligand>
</feature>
<feature type="compositionally biased region" description="Low complexity" evidence="12">
    <location>
        <begin position="221"/>
        <end position="241"/>
    </location>
</feature>
<evidence type="ECO:0000256" key="12">
    <source>
        <dbReference type="SAM" id="MobiDB-lite"/>
    </source>
</evidence>
<evidence type="ECO:0000256" key="9">
    <source>
        <dbReference type="PIRSR" id="PIRSR628651-51"/>
    </source>
</evidence>
<feature type="region of interest" description="Disordered" evidence="12">
    <location>
        <begin position="75"/>
        <end position="155"/>
    </location>
</feature>
<dbReference type="SMART" id="SM00249">
    <property type="entry name" value="PHD"/>
    <property type="match status" value="1"/>
</dbReference>
<dbReference type="CDD" id="cd15505">
    <property type="entry name" value="PHD_ING"/>
    <property type="match status" value="1"/>
</dbReference>
<evidence type="ECO:0000256" key="6">
    <source>
        <dbReference type="ARBA" id="ARBA00022853"/>
    </source>
</evidence>
<feature type="binding site" evidence="9">
    <location>
        <position position="763"/>
    </location>
    <ligand>
        <name>Zn(2+)</name>
        <dbReference type="ChEBI" id="CHEBI:29105"/>
        <label>1</label>
    </ligand>
</feature>
<feature type="binding site" evidence="9">
    <location>
        <position position="774"/>
    </location>
    <ligand>
        <name>Zn(2+)</name>
        <dbReference type="ChEBI" id="CHEBI:29105"/>
        <label>2</label>
    </ligand>
</feature>
<dbReference type="GO" id="GO:0006355">
    <property type="term" value="P:regulation of DNA-templated transcription"/>
    <property type="evidence" value="ECO:0007669"/>
    <property type="project" value="TreeGrafter"/>
</dbReference>
<dbReference type="SUPFAM" id="SSF57903">
    <property type="entry name" value="FYVE/PHD zinc finger"/>
    <property type="match status" value="1"/>
</dbReference>
<keyword evidence="4 10" id="KW-0863">Zinc-finger</keyword>
<dbReference type="PROSITE" id="PS01359">
    <property type="entry name" value="ZF_PHD_1"/>
    <property type="match status" value="1"/>
</dbReference>
<dbReference type="InterPro" id="IPR028651">
    <property type="entry name" value="ING_fam"/>
</dbReference>
<dbReference type="PANTHER" id="PTHR10333:SF42">
    <property type="entry name" value="INHIBITOR OF GROWTH PROTEIN 5"/>
    <property type="match status" value="1"/>
</dbReference>
<keyword evidence="7 11" id="KW-0539">Nucleus</keyword>
<dbReference type="AlphaFoldDB" id="A0A9Q8SBK6"/>
<dbReference type="GeneID" id="73335104"/>
<feature type="site" description="Histone H3K4me3 binding" evidence="8">
    <location>
        <position position="760"/>
    </location>
</feature>
<feature type="compositionally biased region" description="Basic and acidic residues" evidence="12">
    <location>
        <begin position="649"/>
        <end position="658"/>
    </location>
</feature>
<dbReference type="PROSITE" id="PS50016">
    <property type="entry name" value="ZF_PHD_2"/>
    <property type="match status" value="1"/>
</dbReference>
<feature type="region of interest" description="Disordered" evidence="12">
    <location>
        <begin position="367"/>
        <end position="750"/>
    </location>
</feature>
<evidence type="ECO:0000313" key="14">
    <source>
        <dbReference type="EMBL" id="UQC74401.1"/>
    </source>
</evidence>
<dbReference type="InterPro" id="IPR013083">
    <property type="entry name" value="Znf_RING/FYVE/PHD"/>
</dbReference>
<evidence type="ECO:0000256" key="2">
    <source>
        <dbReference type="ARBA" id="ARBA00010210"/>
    </source>
</evidence>
<dbReference type="Proteomes" id="UP000830671">
    <property type="component" value="Chromosome 1"/>
</dbReference>
<dbReference type="SMART" id="SM01408">
    <property type="entry name" value="ING"/>
    <property type="match status" value="1"/>
</dbReference>
<comment type="subunit">
    <text evidence="11">Component of an histone acetyltransferase complex. Interacts with H3K4me3 and to a lesser extent with H3K4me2.</text>
</comment>
<dbReference type="PANTHER" id="PTHR10333">
    <property type="entry name" value="INHIBITOR OF GROWTH PROTEIN"/>
    <property type="match status" value="1"/>
</dbReference>
<dbReference type="Pfam" id="PF12998">
    <property type="entry name" value="ING"/>
    <property type="match status" value="1"/>
</dbReference>
<dbReference type="GO" id="GO:0070210">
    <property type="term" value="C:Rpd3L-Expanded complex"/>
    <property type="evidence" value="ECO:0007669"/>
    <property type="project" value="TreeGrafter"/>
</dbReference>
<evidence type="ECO:0000256" key="10">
    <source>
        <dbReference type="PROSITE-ProRule" id="PRU00146"/>
    </source>
</evidence>
<name>A0A9Q8SBK6_9PEZI</name>